<dbReference type="Pfam" id="PF00395">
    <property type="entry name" value="SLH"/>
    <property type="match status" value="1"/>
</dbReference>
<keyword evidence="1" id="KW-0732">Signal</keyword>
<dbReference type="NCBIfam" id="NF033921">
    <property type="entry name" value="por_somb"/>
    <property type="match status" value="1"/>
</dbReference>
<name>A0A1E5QE92_9CYAN</name>
<organism evidence="3">
    <name type="scientific">Desertifilum tharense IPPAS B-1220</name>
    <dbReference type="NCBI Taxonomy" id="1781255"/>
    <lineage>
        <taxon>Bacteria</taxon>
        <taxon>Bacillati</taxon>
        <taxon>Cyanobacteriota</taxon>
        <taxon>Cyanophyceae</taxon>
        <taxon>Desertifilales</taxon>
        <taxon>Desertifilaceae</taxon>
        <taxon>Desertifilum</taxon>
    </lineage>
</organism>
<feature type="chain" id="PRO_5009028083" evidence="1">
    <location>
        <begin position="19"/>
        <end position="603"/>
    </location>
</feature>
<protein>
    <submittedName>
        <fullName evidence="3">Porin</fullName>
    </submittedName>
</protein>
<dbReference type="GO" id="GO:0008643">
    <property type="term" value="P:carbohydrate transport"/>
    <property type="evidence" value="ECO:0007669"/>
    <property type="project" value="InterPro"/>
</dbReference>
<dbReference type="PANTHER" id="PTHR43308">
    <property type="entry name" value="OUTER MEMBRANE PROTEIN ALPHA-RELATED"/>
    <property type="match status" value="1"/>
</dbReference>
<dbReference type="GO" id="GO:0016020">
    <property type="term" value="C:membrane"/>
    <property type="evidence" value="ECO:0007669"/>
    <property type="project" value="InterPro"/>
</dbReference>
<dbReference type="InterPro" id="IPR051465">
    <property type="entry name" value="Cell_Envelope_Struct_Comp"/>
</dbReference>
<dbReference type="PANTHER" id="PTHR43308:SF1">
    <property type="entry name" value="OUTER MEMBRANE PROTEIN ALPHA"/>
    <property type="match status" value="1"/>
</dbReference>
<dbReference type="EMBL" id="MJGC01000104">
    <property type="protein sequence ID" value="OEJ72985.1"/>
    <property type="molecule type" value="Genomic_DNA"/>
</dbReference>
<dbReference type="InterPro" id="IPR007049">
    <property type="entry name" value="Carb-sel_porin_OprB"/>
</dbReference>
<dbReference type="PROSITE" id="PS51272">
    <property type="entry name" value="SLH"/>
    <property type="match status" value="1"/>
</dbReference>
<gene>
    <name evidence="3" type="ORF">BH720_22185</name>
</gene>
<dbReference type="STRING" id="1781255.BH720_22185"/>
<dbReference type="InterPro" id="IPR001119">
    <property type="entry name" value="SLH_dom"/>
</dbReference>
<comment type="caution">
    <text evidence="3">The sequence shown here is derived from an EMBL/GenBank/DDBJ whole genome shotgun (WGS) entry which is preliminary data.</text>
</comment>
<comment type="similarity">
    <text evidence="1">Belongs to the OprB family.</text>
</comment>
<feature type="signal peptide" evidence="1">
    <location>
        <begin position="1"/>
        <end position="18"/>
    </location>
</feature>
<feature type="domain" description="SLH" evidence="2">
    <location>
        <begin position="41"/>
        <end position="105"/>
    </location>
</feature>
<dbReference type="InterPro" id="IPR047684">
    <property type="entry name" value="Por_som-like"/>
</dbReference>
<proteinExistence type="inferred from homology"/>
<dbReference type="GO" id="GO:0015288">
    <property type="term" value="F:porin activity"/>
    <property type="evidence" value="ECO:0007669"/>
    <property type="project" value="InterPro"/>
</dbReference>
<sequence>MGAILSLSVSALPLSAIAATPQDANPRSPIIPGDRLAQVTSVSQLSDVQPTDWAFQALQSLVERYGCIAGYPDGTYRGNRAMTRYEFAAGLNACLDRVNELIVAATTNVITQEDLLVLQRLQAEFASELAILRGRVDALEARTAELEANQFSTTTKLRGEAIFAVTDVLAGDGVRVRFPASPFNPLTGEPQTSREFITPSQNTVLVNRVRLDFLTSFTGRDELKLRLTSGNSGHPGRRAPDNIGGFEFGPNPVVGYVSIGNQAGVGRSVEGQQTFQDLGRVSPNNQVGLTNLQYSFPIGSRFRTVVMAIGGEHFDYVPTTFSSWDDDNGGTGSLSVFAQRNPIYSVMGPGSGVGFTYDLTRRLSFSAGYLASEAFNPAQGNGLFDGRYSALAQLTFQPTDNLSLGLIYNRAYLPGGNLFNNDIGTILGNNPTFPPTAYTTNSYGFSGLWRVTPRFAVNGWVTYTDVEGASGTIAPGSPFEVRYNSSSASVLTYGIALAFPDLGRRGNLGGLVFGASPYVTRSRIPAPFSDPQSVPDNRSGFGTTDLLRRIPDRATPFHIEAFYVYRLNDNLFLTPGAIWLTAPNQTNRNPDVVLGTLRATFLF</sequence>
<evidence type="ECO:0000256" key="1">
    <source>
        <dbReference type="RuleBase" id="RU363072"/>
    </source>
</evidence>
<accession>A0A1E5QE92</accession>
<dbReference type="AlphaFoldDB" id="A0A1E5QE92"/>
<evidence type="ECO:0000313" key="3">
    <source>
        <dbReference type="EMBL" id="OEJ72985.1"/>
    </source>
</evidence>
<dbReference type="Pfam" id="PF04966">
    <property type="entry name" value="OprB"/>
    <property type="match status" value="1"/>
</dbReference>
<evidence type="ECO:0000259" key="2">
    <source>
        <dbReference type="PROSITE" id="PS51272"/>
    </source>
</evidence>
<reference evidence="3" key="1">
    <citation type="submission" date="2016-09" db="EMBL/GenBank/DDBJ databases">
        <title>Draft genome of thermotolerant cyanobacterium Desertifilum sp. strain IPPAS B-1220.</title>
        <authorList>
            <person name="Sinetova M.A."/>
            <person name="Bolakhan K."/>
            <person name="Zayadan B.K."/>
            <person name="Mironov K.S."/>
            <person name="Ustinova V."/>
            <person name="Kupriyanova E.V."/>
            <person name="Sidorov R.A."/>
            <person name="Skrypnik A.N."/>
            <person name="Gogoleva N.E."/>
            <person name="Gogolev Y.V."/>
            <person name="Los D.A."/>
        </authorList>
    </citation>
    <scope>NUCLEOTIDE SEQUENCE [LARGE SCALE GENOMIC DNA]</scope>
    <source>
        <strain evidence="3">IPPAS B-1220</strain>
    </source>
</reference>